<sequence>MNFEKKSFFLRKAIPHGHSKILSKVCSHFTSVVHNVNISFDKKVDGLYNLWVTLQSFVHEKSEELDEFLDFICHWSLNIMLSDEWDSFKSISKMWFLNTIKLSKLQICKAYHGVSTQSIDTLIKLCEKPWNIPFLDKIFNNEQVEKEDILEYYNEESTCVFERIKVLCGSQCEDLAFQLVDHCLTVANDKQRELLQEIHFILLLILKRKEDLVNKLRELSIDGSIDLVDSFILYSNLENLNPQTSSLYNCLESLVKESLEVLLKRVVLDDDLDNFYKVMDKWMDSVVMKMSDQNQATSYLSSIADMFISSDQLFHLCGKLNYSMLERDKKLCIKTLMRALTLNSNEFEIIEDKDDKKRSVQRLANGFLQLASLMEYSGVITRECMLSSFSLYPTNELLQKMNKELCTLQSHSSDSLWSDGAIVGLSQQECDDLIILLHVHRNASLSWNLEKENLLENCLTHMSNYNNLFEQVPLKYLNIDYSQFDNVPRPEPGFYEGIEKGYEKYLEGFSVQNVKDVVEELRFLKVDDSNKKVEELENTNGETVPVEDCNVEIVDEEEQGIHSLKYPQHQAIDFQTPYDSNVQNNNVERKSETNTKEVFQDPMRTRTLTARHILDAQKPLIVKINVGNTRKSNVKVRARKKPKKKKSKENKLEIAFETLATLPSQVPMGLKRVMYPQKTKPSDSSVLKDFSQQPEQEMIEHNQKHVFQSSLEEPPVKIIKQGNTLEFSTNYIDLSSYESVSNLVSGGGGSNIQVHNETQSTNYTSSDYEFSHNSVPIPLGSQDLKFVHFDMDTHHIYQEHNYFSTKFQNPEYTSDSDSDLNDEDFVNVEEDDGSDVDVEGLNELALTQTAAQMLSNSNCPRSSRFYENRDQEIESKLLSSTLGLNVEFTRDKELVDLASLLHYRQA</sequence>
<evidence type="ECO:0000313" key="1">
    <source>
        <dbReference type="EMBL" id="CAG6738229.1"/>
    </source>
</evidence>
<name>A0A8D8YZP6_9HEMI</name>
<organism evidence="1">
    <name type="scientific">Cacopsylla melanoneura</name>
    <dbReference type="NCBI Taxonomy" id="428564"/>
    <lineage>
        <taxon>Eukaryota</taxon>
        <taxon>Metazoa</taxon>
        <taxon>Ecdysozoa</taxon>
        <taxon>Arthropoda</taxon>
        <taxon>Hexapoda</taxon>
        <taxon>Insecta</taxon>
        <taxon>Pterygota</taxon>
        <taxon>Neoptera</taxon>
        <taxon>Paraneoptera</taxon>
        <taxon>Hemiptera</taxon>
        <taxon>Sternorrhyncha</taxon>
        <taxon>Psylloidea</taxon>
        <taxon>Psyllidae</taxon>
        <taxon>Psyllinae</taxon>
        <taxon>Cacopsylla</taxon>
    </lineage>
</organism>
<dbReference type="EMBL" id="HBUF01406803">
    <property type="protein sequence ID" value="CAG6738228.1"/>
    <property type="molecule type" value="Transcribed_RNA"/>
</dbReference>
<proteinExistence type="predicted"/>
<reference evidence="1" key="1">
    <citation type="submission" date="2021-05" db="EMBL/GenBank/DDBJ databases">
        <authorList>
            <person name="Alioto T."/>
            <person name="Alioto T."/>
            <person name="Gomez Garrido J."/>
        </authorList>
    </citation>
    <scope>NUCLEOTIDE SEQUENCE</scope>
</reference>
<accession>A0A8D8YZP6</accession>
<dbReference type="EMBL" id="HBUF01406804">
    <property type="protein sequence ID" value="CAG6738229.1"/>
    <property type="molecule type" value="Transcribed_RNA"/>
</dbReference>
<dbReference type="AlphaFoldDB" id="A0A8D8YZP6"/>
<protein>
    <submittedName>
        <fullName evidence="1">Uncharacterized protein</fullName>
    </submittedName>
</protein>